<organism evidence="1 2">
    <name type="scientific">Methanococcus maripaludis</name>
    <name type="common">Methanococcus deltae</name>
    <dbReference type="NCBI Taxonomy" id="39152"/>
    <lineage>
        <taxon>Archaea</taxon>
        <taxon>Methanobacteriati</taxon>
        <taxon>Methanobacteriota</taxon>
        <taxon>Methanomada group</taxon>
        <taxon>Methanococci</taxon>
        <taxon>Methanococcales</taxon>
        <taxon>Methanococcaceae</taxon>
        <taxon>Methanococcus</taxon>
    </lineage>
</organism>
<evidence type="ECO:0000313" key="2">
    <source>
        <dbReference type="Proteomes" id="UP000239462"/>
    </source>
</evidence>
<dbReference type="EMBL" id="CP026606">
    <property type="protein sequence ID" value="AVB76107.1"/>
    <property type="molecule type" value="Genomic_DNA"/>
</dbReference>
<accession>A0A2L1C9R6</accession>
<sequence length="33" mass="3907">MTKKTTLIIRKNKKIGTVTRTNKETIVKYNKKK</sequence>
<evidence type="ECO:0000313" key="1">
    <source>
        <dbReference type="EMBL" id="AVB76107.1"/>
    </source>
</evidence>
<dbReference type="AlphaFoldDB" id="A0A2L1C9R6"/>
<dbReference type="Proteomes" id="UP000239462">
    <property type="component" value="Chromosome"/>
</dbReference>
<protein>
    <submittedName>
        <fullName evidence="1">Uncharacterized protein</fullName>
    </submittedName>
</protein>
<reference evidence="2" key="1">
    <citation type="journal article" date="2018" name="Genome Announc.">
        <title>Complete Genome Sequence of the Methanococcus maripaludis Type Strain JJ (DSM 2067), a Model for Selenoprotein Synthesis in Archaea.</title>
        <authorList>
            <person name="Poehlein A."/>
            <person name="Heym D."/>
            <person name="Quitzke V."/>
            <person name="Fersch J."/>
            <person name="Daniel R."/>
            <person name="Rother M."/>
        </authorList>
    </citation>
    <scope>NUCLEOTIDE SEQUENCE [LARGE SCALE GENOMIC DNA]</scope>
    <source>
        <strain evidence="2">DSM 2067</strain>
    </source>
</reference>
<proteinExistence type="predicted"/>
<dbReference type="KEGG" id="mmad:MMJJ_06930"/>
<name>A0A2L1C9R6_METMI</name>
<gene>
    <name evidence="1" type="ORF">MMJJ_06930</name>
</gene>